<dbReference type="AlphaFoldDB" id="A0A815REL1"/>
<evidence type="ECO:0000313" key="3">
    <source>
        <dbReference type="EMBL" id="CAF4342182.1"/>
    </source>
</evidence>
<dbReference type="OrthoDB" id="2423195at2759"/>
<feature type="non-terminal residue" evidence="2">
    <location>
        <position position="1"/>
    </location>
</feature>
<evidence type="ECO:0000313" key="2">
    <source>
        <dbReference type="EMBL" id="CAF1476091.1"/>
    </source>
</evidence>
<dbReference type="EMBL" id="CAJNOQ010020823">
    <property type="protein sequence ID" value="CAF1476091.1"/>
    <property type="molecule type" value="Genomic_DNA"/>
</dbReference>
<name>A0A815REL1_9BILA</name>
<feature type="compositionally biased region" description="Acidic residues" evidence="1">
    <location>
        <begin position="376"/>
        <end position="386"/>
    </location>
</feature>
<evidence type="ECO:0000256" key="1">
    <source>
        <dbReference type="SAM" id="MobiDB-lite"/>
    </source>
</evidence>
<protein>
    <submittedName>
        <fullName evidence="2">Uncharacterized protein</fullName>
    </submittedName>
</protein>
<keyword evidence="4" id="KW-1185">Reference proteome</keyword>
<reference evidence="2" key="1">
    <citation type="submission" date="2021-02" db="EMBL/GenBank/DDBJ databases">
        <authorList>
            <person name="Nowell W R."/>
        </authorList>
    </citation>
    <scope>NUCLEOTIDE SEQUENCE</scope>
</reference>
<dbReference type="Proteomes" id="UP000681722">
    <property type="component" value="Unassembled WGS sequence"/>
</dbReference>
<comment type="caution">
    <text evidence="2">The sequence shown here is derived from an EMBL/GenBank/DDBJ whole genome shotgun (WGS) entry which is preliminary data.</text>
</comment>
<evidence type="ECO:0000313" key="4">
    <source>
        <dbReference type="Proteomes" id="UP000663829"/>
    </source>
</evidence>
<feature type="region of interest" description="Disordered" evidence="1">
    <location>
        <begin position="362"/>
        <end position="386"/>
    </location>
</feature>
<organism evidence="2 4">
    <name type="scientific">Didymodactylos carnosus</name>
    <dbReference type="NCBI Taxonomy" id="1234261"/>
    <lineage>
        <taxon>Eukaryota</taxon>
        <taxon>Metazoa</taxon>
        <taxon>Spiralia</taxon>
        <taxon>Gnathifera</taxon>
        <taxon>Rotifera</taxon>
        <taxon>Eurotatoria</taxon>
        <taxon>Bdelloidea</taxon>
        <taxon>Philodinida</taxon>
        <taxon>Philodinidae</taxon>
        <taxon>Didymodactylos</taxon>
    </lineage>
</organism>
<dbReference type="EMBL" id="CAJOBC010086294">
    <property type="protein sequence ID" value="CAF4342182.1"/>
    <property type="molecule type" value="Genomic_DNA"/>
</dbReference>
<accession>A0A815REL1</accession>
<proteinExistence type="predicted"/>
<dbReference type="Proteomes" id="UP000663829">
    <property type="component" value="Unassembled WGS sequence"/>
</dbReference>
<gene>
    <name evidence="2" type="ORF">GPM918_LOCUS35641</name>
    <name evidence="3" type="ORF">SRO942_LOCUS36359</name>
</gene>
<sequence>ATIENAVELEEKIDAYEKDEIKNVLILVIDARIGHQRQHIPFARQLIDKSENTCNVHYQTPNGVPQEQQKFMRKYFIMLLHLPAQELYNQSCFPSIFLQDWNFYFFDTCTLSSAFHLQKLLDILCQSSYSKIQQQSDQQLDDNIQLYDLNILFDDCLWEFCSRLQLVIQELPKNLFKNDIVFEFYQKQTSVIKRVQCFKQILSKCSQLQKRIMDIYHEHLLIEKQSCKKIYNLIYQISKDILCGKRFDGLVDSVRLQIQSSLINFVSCILKFLVNDYGLETLIESSTSTTNNNYHTMLNLIDYSTFKIDDNTDTTIITEDTFQFVTHYSFIPQTPLFHLFHQRIKSYADDIKVQSILKKERKPEDHTTTVTTADNDQYEEEDEEENDNNIIVLTPEQFRHELFKEILKDEILDKIITKQVINSYSIDLIKTLCTIVEKNFKNELNEHEKTIEFLSKWLLLLDENDSDLYENCTNKQVWLLSHIYTSFEYDKNDLLSLYNVCRILNHLDSTLDFYTIKTKKDDDDDNNNNENELRTRSNVRDQLFILMFDYLWKHLCLPDRNHQQWIEIYTFITKYYPSDKVLQRIQLTNIKSKIEFMNLAYLIFLNDKTPEPNELVFYLLTETKLVNNENNDNNCSKLQIIIDAIQKYFETKQANCSTLMIDSQQWIISILKASSTLIKQEMNYLFKYLNSQTCQLSLAMKQFLFNEVANIYIERSKPIRKSTSDLTSERISILLPVIIECLTDIDNILVQKYQFPYHPSVENTRQNQTLLDLYFFYVRRYLNDEVIKYDFINKIMLLKIPTQIPLAKRPIADYLFKQLKIYISLYSTGKYKKIFVQSLV</sequence>